<dbReference type="InterPro" id="IPR029069">
    <property type="entry name" value="HotDog_dom_sf"/>
</dbReference>
<dbReference type="GO" id="GO:0016829">
    <property type="term" value="F:lyase activity"/>
    <property type="evidence" value="ECO:0007669"/>
    <property type="project" value="UniProtKB-KW"/>
</dbReference>
<name>A0A5C7BFW5_9FLAO</name>
<dbReference type="Proteomes" id="UP000321938">
    <property type="component" value="Unassembled WGS sequence"/>
</dbReference>
<dbReference type="PANTHER" id="PTHR30272:SF1">
    <property type="entry name" value="3-HYDROXYACYL-[ACYL-CARRIER-PROTEIN] DEHYDRATASE"/>
    <property type="match status" value="1"/>
</dbReference>
<accession>A0A5C7BFW5</accession>
<dbReference type="SUPFAM" id="SSF54637">
    <property type="entry name" value="Thioesterase/thiol ester dehydrase-isomerase"/>
    <property type="match status" value="1"/>
</dbReference>
<dbReference type="PANTHER" id="PTHR30272">
    <property type="entry name" value="3-HYDROXYACYL-[ACYL-CARRIER-PROTEIN] DEHYDRATASE"/>
    <property type="match status" value="1"/>
</dbReference>
<gene>
    <name evidence="2" type="ORF">ES692_06885</name>
</gene>
<dbReference type="OrthoDB" id="9772788at2"/>
<dbReference type="AlphaFoldDB" id="A0A5C7BFW5"/>
<evidence type="ECO:0000313" key="3">
    <source>
        <dbReference type="Proteomes" id="UP000321938"/>
    </source>
</evidence>
<sequence>MNNNQIISLLPYQEPFLFVDDLTMMSSEGITGQYTFKKESYFYEGHFKNNPITPGVILTECMAQIGLVCLGIYILKDQLSEENQPQVALTSSQVDFFLPVLPGEKVTVVSEKEVFRFNKLKCKVKMLNEKNELVCRGQISGMLKA</sequence>
<dbReference type="RefSeq" id="WP_147231439.1">
    <property type="nucleotide sequence ID" value="NZ_VOSB01000008.1"/>
</dbReference>
<organism evidence="2 3">
    <name type="scientific">Psychroserpens burtonensis</name>
    <dbReference type="NCBI Taxonomy" id="49278"/>
    <lineage>
        <taxon>Bacteria</taxon>
        <taxon>Pseudomonadati</taxon>
        <taxon>Bacteroidota</taxon>
        <taxon>Flavobacteriia</taxon>
        <taxon>Flavobacteriales</taxon>
        <taxon>Flavobacteriaceae</taxon>
        <taxon>Psychroserpens</taxon>
    </lineage>
</organism>
<proteinExistence type="predicted"/>
<reference evidence="2 3" key="1">
    <citation type="submission" date="2019-08" db="EMBL/GenBank/DDBJ databases">
        <title>Genome of Psychroserpens burtonensis ACAM 167.</title>
        <authorList>
            <person name="Bowman J.P."/>
        </authorList>
    </citation>
    <scope>NUCLEOTIDE SEQUENCE [LARGE SCALE GENOMIC DNA]</scope>
    <source>
        <strain evidence="2 3">ACAM 167</strain>
    </source>
</reference>
<keyword evidence="1" id="KW-0456">Lyase</keyword>
<dbReference type="Gene3D" id="3.10.129.10">
    <property type="entry name" value="Hotdog Thioesterase"/>
    <property type="match status" value="1"/>
</dbReference>
<protein>
    <submittedName>
        <fullName evidence="2">Beta-hydroxyacyl-ACP dehydratase</fullName>
    </submittedName>
</protein>
<dbReference type="Pfam" id="PF07977">
    <property type="entry name" value="FabA"/>
    <property type="match status" value="1"/>
</dbReference>
<evidence type="ECO:0000256" key="1">
    <source>
        <dbReference type="ARBA" id="ARBA00023239"/>
    </source>
</evidence>
<evidence type="ECO:0000313" key="2">
    <source>
        <dbReference type="EMBL" id="TXE18366.1"/>
    </source>
</evidence>
<dbReference type="EMBL" id="VOSB01000008">
    <property type="protein sequence ID" value="TXE18366.1"/>
    <property type="molecule type" value="Genomic_DNA"/>
</dbReference>
<dbReference type="InterPro" id="IPR013114">
    <property type="entry name" value="FabA_FabZ"/>
</dbReference>
<dbReference type="STRING" id="1123037.GCA_000425305_02166"/>
<comment type="caution">
    <text evidence="2">The sequence shown here is derived from an EMBL/GenBank/DDBJ whole genome shotgun (WGS) entry which is preliminary data.</text>
</comment>
<keyword evidence="3" id="KW-1185">Reference proteome</keyword>